<dbReference type="Pfam" id="PF00266">
    <property type="entry name" value="Aminotran_5"/>
    <property type="match status" value="1"/>
</dbReference>
<dbReference type="PANTHER" id="PTHR11601:SF34">
    <property type="entry name" value="CYSTEINE DESULFURASE"/>
    <property type="match status" value="1"/>
</dbReference>
<keyword evidence="13" id="KW-1185">Reference proteome</keyword>
<comment type="similarity">
    <text evidence="2">Belongs to the class-V pyridoxal-phosphate-dependent aminotransferase family. NifS/IscS subfamily.</text>
</comment>
<dbReference type="Gene3D" id="3.40.640.10">
    <property type="entry name" value="Type I PLP-dependent aspartate aminotransferase-like (Major domain)"/>
    <property type="match status" value="1"/>
</dbReference>
<evidence type="ECO:0000256" key="10">
    <source>
        <dbReference type="RuleBase" id="RU004504"/>
    </source>
</evidence>
<dbReference type="InterPro" id="IPR015424">
    <property type="entry name" value="PyrdxlP-dep_Trfase"/>
</dbReference>
<dbReference type="SUPFAM" id="SSF53383">
    <property type="entry name" value="PLP-dependent transferases"/>
    <property type="match status" value="1"/>
</dbReference>
<comment type="cofactor">
    <cofactor evidence="1 10">
        <name>pyridoxal 5'-phosphate</name>
        <dbReference type="ChEBI" id="CHEBI:597326"/>
    </cofactor>
</comment>
<dbReference type="InterPro" id="IPR016454">
    <property type="entry name" value="Cysteine_dSase"/>
</dbReference>
<organism evidence="12 13">
    <name type="scientific">Parapedobacter luteus</name>
    <dbReference type="NCBI Taxonomy" id="623280"/>
    <lineage>
        <taxon>Bacteria</taxon>
        <taxon>Pseudomonadati</taxon>
        <taxon>Bacteroidota</taxon>
        <taxon>Sphingobacteriia</taxon>
        <taxon>Sphingobacteriales</taxon>
        <taxon>Sphingobacteriaceae</taxon>
        <taxon>Parapedobacter</taxon>
    </lineage>
</organism>
<dbReference type="InterPro" id="IPR020578">
    <property type="entry name" value="Aminotrans_V_PyrdxlP_BS"/>
</dbReference>
<evidence type="ECO:0000256" key="5">
    <source>
        <dbReference type="ARBA" id="ARBA00022723"/>
    </source>
</evidence>
<dbReference type="PANTHER" id="PTHR11601">
    <property type="entry name" value="CYSTEINE DESULFURYLASE FAMILY MEMBER"/>
    <property type="match status" value="1"/>
</dbReference>
<evidence type="ECO:0000256" key="8">
    <source>
        <dbReference type="ARBA" id="ARBA00023014"/>
    </source>
</evidence>
<evidence type="ECO:0000256" key="4">
    <source>
        <dbReference type="ARBA" id="ARBA00022679"/>
    </source>
</evidence>
<dbReference type="PIRSF" id="PIRSF005572">
    <property type="entry name" value="NifS"/>
    <property type="match status" value="1"/>
</dbReference>
<dbReference type="GO" id="GO:0046872">
    <property type="term" value="F:metal ion binding"/>
    <property type="evidence" value="ECO:0007669"/>
    <property type="project" value="UniProtKB-KW"/>
</dbReference>
<dbReference type="InterPro" id="IPR015422">
    <property type="entry name" value="PyrdxlP-dep_Trfase_small"/>
</dbReference>
<proteinExistence type="inferred from homology"/>
<evidence type="ECO:0000256" key="7">
    <source>
        <dbReference type="ARBA" id="ARBA00023004"/>
    </source>
</evidence>
<comment type="catalytic activity">
    <reaction evidence="9">
        <text>(sulfur carrier)-H + L-cysteine = (sulfur carrier)-SH + L-alanine</text>
        <dbReference type="Rhea" id="RHEA:43892"/>
        <dbReference type="Rhea" id="RHEA-COMP:14737"/>
        <dbReference type="Rhea" id="RHEA-COMP:14739"/>
        <dbReference type="ChEBI" id="CHEBI:29917"/>
        <dbReference type="ChEBI" id="CHEBI:35235"/>
        <dbReference type="ChEBI" id="CHEBI:57972"/>
        <dbReference type="ChEBI" id="CHEBI:64428"/>
        <dbReference type="EC" id="2.8.1.7"/>
    </reaction>
</comment>
<keyword evidence="5" id="KW-0479">Metal-binding</keyword>
<keyword evidence="7" id="KW-0408">Iron</keyword>
<accession>A0A1T5CTP0</accession>
<dbReference type="AlphaFoldDB" id="A0A1T5CTP0"/>
<dbReference type="PROSITE" id="PS00595">
    <property type="entry name" value="AA_TRANSFER_CLASS_5"/>
    <property type="match status" value="1"/>
</dbReference>
<evidence type="ECO:0000259" key="11">
    <source>
        <dbReference type="Pfam" id="PF00266"/>
    </source>
</evidence>
<dbReference type="InterPro" id="IPR015421">
    <property type="entry name" value="PyrdxlP-dep_Trfase_major"/>
</dbReference>
<keyword evidence="6" id="KW-0663">Pyridoxal phosphate</keyword>
<dbReference type="EC" id="2.8.1.7" evidence="3"/>
<evidence type="ECO:0000256" key="3">
    <source>
        <dbReference type="ARBA" id="ARBA00012239"/>
    </source>
</evidence>
<evidence type="ECO:0000256" key="6">
    <source>
        <dbReference type="ARBA" id="ARBA00022898"/>
    </source>
</evidence>
<reference evidence="12 13" key="1">
    <citation type="submission" date="2017-02" db="EMBL/GenBank/DDBJ databases">
        <authorList>
            <person name="Peterson S.W."/>
        </authorList>
    </citation>
    <scope>NUCLEOTIDE SEQUENCE [LARGE SCALE GENOMIC DNA]</scope>
    <source>
        <strain evidence="12 13">DSM 22899</strain>
    </source>
</reference>
<sequence length="382" mass="41623">MTNKYIYLNNNATTPLDPRVLEAMMPYMTDLYGNASSSHLMGKRIKQAVDKAREQVGELINANPENIIFTSGATEAINMAIRGVIAQCGIDNPHIITISTEHPAVLDTCQYLESRGVEVTYLPVDDDGVINLSLNTLEASYQDNTVLVCAMGINNETGVLQPFGRMASSAHERGVLLMCDATQFIGRYKMDVIEKEVDILAMSAHKFYGPKGVGALYVRPGLNISPLLFGGGHQNGLRSGTLNTAGIVGMGKAASLVQESLHEEIHRLFGLRKKLEDALLKIDGTKRNGHDGFRACNVTNITFQGVDSDALILNLKNICVSNGSACHSFTMEPSHVLLAMGLTNEEANSSIRFSLGRFNTEEEIDYTIEQVSAAVERLRVIS</sequence>
<evidence type="ECO:0000313" key="13">
    <source>
        <dbReference type="Proteomes" id="UP000190541"/>
    </source>
</evidence>
<dbReference type="OrthoDB" id="9804366at2"/>
<dbReference type="InterPro" id="IPR000192">
    <property type="entry name" value="Aminotrans_V_dom"/>
</dbReference>
<evidence type="ECO:0000256" key="2">
    <source>
        <dbReference type="ARBA" id="ARBA00006490"/>
    </source>
</evidence>
<dbReference type="GO" id="GO:0051536">
    <property type="term" value="F:iron-sulfur cluster binding"/>
    <property type="evidence" value="ECO:0007669"/>
    <property type="project" value="UniProtKB-KW"/>
</dbReference>
<keyword evidence="8" id="KW-0411">Iron-sulfur</keyword>
<dbReference type="RefSeq" id="WP_079717008.1">
    <property type="nucleotide sequence ID" value="NZ_FUYS01000005.1"/>
</dbReference>
<protein>
    <recommendedName>
        <fullName evidence="3">cysteine desulfurase</fullName>
        <ecNumber evidence="3">2.8.1.7</ecNumber>
    </recommendedName>
</protein>
<evidence type="ECO:0000313" key="12">
    <source>
        <dbReference type="EMBL" id="SKB62540.1"/>
    </source>
</evidence>
<dbReference type="GO" id="GO:0031071">
    <property type="term" value="F:cysteine desulfurase activity"/>
    <property type="evidence" value="ECO:0007669"/>
    <property type="project" value="UniProtKB-EC"/>
</dbReference>
<evidence type="ECO:0000256" key="1">
    <source>
        <dbReference type="ARBA" id="ARBA00001933"/>
    </source>
</evidence>
<dbReference type="EMBL" id="FUYS01000005">
    <property type="protein sequence ID" value="SKB62540.1"/>
    <property type="molecule type" value="Genomic_DNA"/>
</dbReference>
<dbReference type="STRING" id="623280.SAMN05660226_02311"/>
<name>A0A1T5CTP0_9SPHI</name>
<gene>
    <name evidence="12" type="ORF">SAMN05660226_02311</name>
</gene>
<dbReference type="Proteomes" id="UP000190541">
    <property type="component" value="Unassembled WGS sequence"/>
</dbReference>
<feature type="domain" description="Aminotransferase class V" evidence="11">
    <location>
        <begin position="6"/>
        <end position="366"/>
    </location>
</feature>
<keyword evidence="4" id="KW-0808">Transferase</keyword>
<dbReference type="Gene3D" id="3.90.1150.10">
    <property type="entry name" value="Aspartate Aminotransferase, domain 1"/>
    <property type="match status" value="1"/>
</dbReference>
<evidence type="ECO:0000256" key="9">
    <source>
        <dbReference type="ARBA" id="ARBA00050776"/>
    </source>
</evidence>